<keyword evidence="1" id="KW-0812">Transmembrane</keyword>
<protein>
    <submittedName>
        <fullName evidence="2">Uncharacterized protein</fullName>
    </submittedName>
</protein>
<keyword evidence="3" id="KW-1185">Reference proteome</keyword>
<organism evidence="2 3">
    <name type="scientific">Trichoderma harzianum CBS 226.95</name>
    <dbReference type="NCBI Taxonomy" id="983964"/>
    <lineage>
        <taxon>Eukaryota</taxon>
        <taxon>Fungi</taxon>
        <taxon>Dikarya</taxon>
        <taxon>Ascomycota</taxon>
        <taxon>Pezizomycotina</taxon>
        <taxon>Sordariomycetes</taxon>
        <taxon>Hypocreomycetidae</taxon>
        <taxon>Hypocreales</taxon>
        <taxon>Hypocreaceae</taxon>
        <taxon>Trichoderma</taxon>
    </lineage>
</organism>
<dbReference type="AlphaFoldDB" id="A0A2T3ZX47"/>
<dbReference type="GeneID" id="36626462"/>
<evidence type="ECO:0000313" key="3">
    <source>
        <dbReference type="Proteomes" id="UP000241690"/>
    </source>
</evidence>
<keyword evidence="1" id="KW-1133">Transmembrane helix</keyword>
<dbReference type="Proteomes" id="UP000241690">
    <property type="component" value="Unassembled WGS sequence"/>
</dbReference>
<accession>A0A2T3ZX47</accession>
<feature type="transmembrane region" description="Helical" evidence="1">
    <location>
        <begin position="6"/>
        <end position="23"/>
    </location>
</feature>
<gene>
    <name evidence="2" type="ORF">M431DRAFT_500167</name>
</gene>
<keyword evidence="1" id="KW-0472">Membrane</keyword>
<dbReference type="RefSeq" id="XP_024769062.1">
    <property type="nucleotide sequence ID" value="XM_024917893.1"/>
</dbReference>
<name>A0A2T3ZX47_TRIHA</name>
<reference evidence="2 3" key="1">
    <citation type="submission" date="2016-07" db="EMBL/GenBank/DDBJ databases">
        <title>Multiple horizontal gene transfer events from other fungi enriched the ability of initially mycotrophic Trichoderma (Ascomycota) to feed on dead plant biomass.</title>
        <authorList>
            <consortium name="DOE Joint Genome Institute"/>
            <person name="Aerts A."/>
            <person name="Atanasova L."/>
            <person name="Chenthamara K."/>
            <person name="Zhang J."/>
            <person name="Grujic M."/>
            <person name="Henrissat B."/>
            <person name="Kuo A."/>
            <person name="Salamov A."/>
            <person name="Lipzen A."/>
            <person name="Labutti K."/>
            <person name="Barry K."/>
            <person name="Miao Y."/>
            <person name="Rahimi M.J."/>
            <person name="Shen Q."/>
            <person name="Grigoriev I.V."/>
            <person name="Kubicek C.P."/>
            <person name="Druzhinina I.S."/>
        </authorList>
    </citation>
    <scope>NUCLEOTIDE SEQUENCE [LARGE SCALE GENOMIC DNA]</scope>
    <source>
        <strain evidence="2 3">CBS 226.95</strain>
    </source>
</reference>
<dbReference type="EMBL" id="KZ679692">
    <property type="protein sequence ID" value="PTB49385.1"/>
    <property type="molecule type" value="Genomic_DNA"/>
</dbReference>
<evidence type="ECO:0000256" key="1">
    <source>
        <dbReference type="SAM" id="Phobius"/>
    </source>
</evidence>
<sequence length="70" mass="8421">MSNHIIIHGFSFLFFLFPFRLLFRRMTHHFGSNWIATLDLHVESRERLPLTKTFTSHLILRHFPDKDGII</sequence>
<proteinExistence type="predicted"/>
<evidence type="ECO:0000313" key="2">
    <source>
        <dbReference type="EMBL" id="PTB49385.1"/>
    </source>
</evidence>